<gene>
    <name evidence="2" type="ORF">CBOVIS_LOCUS7255</name>
</gene>
<reference evidence="2 3" key="1">
    <citation type="submission" date="2020-04" db="EMBL/GenBank/DDBJ databases">
        <authorList>
            <person name="Laetsch R D."/>
            <person name="Stevens L."/>
            <person name="Kumar S."/>
            <person name="Blaxter L. M."/>
        </authorList>
    </citation>
    <scope>NUCLEOTIDE SEQUENCE [LARGE SCALE GENOMIC DNA]</scope>
</reference>
<comment type="caution">
    <text evidence="2">The sequence shown here is derived from an EMBL/GenBank/DDBJ whole genome shotgun (WGS) entry which is preliminary data.</text>
</comment>
<dbReference type="InterPro" id="IPR056656">
    <property type="entry name" value="DUF7754"/>
</dbReference>
<evidence type="ECO:0000313" key="2">
    <source>
        <dbReference type="EMBL" id="CAB3405003.1"/>
    </source>
</evidence>
<protein>
    <recommendedName>
        <fullName evidence="1">DUF7754 domain-containing protein</fullName>
    </recommendedName>
</protein>
<dbReference type="Proteomes" id="UP000494206">
    <property type="component" value="Unassembled WGS sequence"/>
</dbReference>
<proteinExistence type="predicted"/>
<evidence type="ECO:0000313" key="3">
    <source>
        <dbReference type="Proteomes" id="UP000494206"/>
    </source>
</evidence>
<name>A0A8S1EXQ5_9PELO</name>
<organism evidence="2 3">
    <name type="scientific">Caenorhabditis bovis</name>
    <dbReference type="NCBI Taxonomy" id="2654633"/>
    <lineage>
        <taxon>Eukaryota</taxon>
        <taxon>Metazoa</taxon>
        <taxon>Ecdysozoa</taxon>
        <taxon>Nematoda</taxon>
        <taxon>Chromadorea</taxon>
        <taxon>Rhabditida</taxon>
        <taxon>Rhabditina</taxon>
        <taxon>Rhabditomorpha</taxon>
        <taxon>Rhabditoidea</taxon>
        <taxon>Rhabditidae</taxon>
        <taxon>Peloderinae</taxon>
        <taxon>Caenorhabditis</taxon>
    </lineage>
</organism>
<dbReference type="Pfam" id="PF24937">
    <property type="entry name" value="DUF7754"/>
    <property type="match status" value="1"/>
</dbReference>
<dbReference type="OrthoDB" id="5787168at2759"/>
<accession>A0A8S1EXQ5</accession>
<evidence type="ECO:0000259" key="1">
    <source>
        <dbReference type="Pfam" id="PF24937"/>
    </source>
</evidence>
<sequence>MSLSELSLLSAETAISFHDIDLEILRNRRQDICVFIAVDDQNLSNSDEKNVYTFGDFKFYVDQVHEKDYSRVFLNVGSSPNSEWSLLVQLRIKTGQEASVLNVVDKDVFKFDAFSYPINVEVTSSDVKYLKFEMRVLNMLHLEHPLFNEGAITIEFDDGSTIHIYANILALLSDYMAKIEKLATTRSEAPNRIKVVHIEKAAFLELLYQVYPTRRPIYAAFRRLVAAAVGYKCDTLIYHLSKHLIEYNYRPLTFHQRFQAAIENRLEPAIRELAFRAARDGTWDRMIQQGFEPEQFCGRDVYHRIVCPAILAGRQAPFDATTLRNPTPSPTGFLELEPGDETKSVVLFRGTKFYVNSGLLEAHGKHMFSVGQNGELIARYTPEFQRECARENLLPGKVLLELLSYMLPMGDLPDPTMIRACIVFCYDHEWNVLKENLELELEPPITANEYMSQLVFAEKFELANLMRVNVQRAESSCRELAERLEREGVLKQLKQNTRDAIMDRMCSGWGLNPQVNRLATRVPTTFNNRLVNMKKGKPLTVGEGRAIDTLNSIESEYAFGQPNELVVLE</sequence>
<keyword evidence="3" id="KW-1185">Reference proteome</keyword>
<feature type="domain" description="DUF7754" evidence="1">
    <location>
        <begin position="249"/>
        <end position="312"/>
    </location>
</feature>
<dbReference type="EMBL" id="CADEPM010000004">
    <property type="protein sequence ID" value="CAB3405003.1"/>
    <property type="molecule type" value="Genomic_DNA"/>
</dbReference>
<dbReference type="AlphaFoldDB" id="A0A8S1EXQ5"/>